<feature type="domain" description="Prepilin type IV endopeptidase peptidase" evidence="3">
    <location>
        <begin position="73"/>
        <end position="174"/>
    </location>
</feature>
<feature type="transmembrane region" description="Helical" evidence="2">
    <location>
        <begin position="150"/>
        <end position="176"/>
    </location>
</feature>
<keyword evidence="2" id="KW-1133">Transmembrane helix</keyword>
<dbReference type="EMBL" id="BAABHO010000011">
    <property type="protein sequence ID" value="GAA4784472.1"/>
    <property type="molecule type" value="Genomic_DNA"/>
</dbReference>
<evidence type="ECO:0000256" key="2">
    <source>
        <dbReference type="SAM" id="Phobius"/>
    </source>
</evidence>
<evidence type="ECO:0000259" key="3">
    <source>
        <dbReference type="Pfam" id="PF01478"/>
    </source>
</evidence>
<dbReference type="Pfam" id="PF01478">
    <property type="entry name" value="Peptidase_A24"/>
    <property type="match status" value="1"/>
</dbReference>
<feature type="transmembrane region" description="Helical" evidence="2">
    <location>
        <begin position="64"/>
        <end position="85"/>
    </location>
</feature>
<sequence>MDSGTVVTALAGGGAGALVGVVVRVALARMRRGVLVPVVPCAMALAVLWAVPCGLVAEGVVATAWLPAWLGLGLLVVAASAADLAARRLPDALTRPATVLALVSVLPLGLPATGAGLLGGVLLGGALAAVHLAAPRALGAGDVKLAPAVGVPLAAASAGAAAVVPVLAAMGVLALVTASTLTRRGRPAAVPYAPPLLLAAWVVLTVSLTAG</sequence>
<dbReference type="PANTHER" id="PTHR30487">
    <property type="entry name" value="TYPE 4 PREPILIN-LIKE PROTEINS LEADER PEPTIDE-PROCESSING ENZYME"/>
    <property type="match status" value="1"/>
</dbReference>
<feature type="transmembrane region" description="Helical" evidence="2">
    <location>
        <begin position="188"/>
        <end position="210"/>
    </location>
</feature>
<comment type="caution">
    <text evidence="4">The sequence shown here is derived from an EMBL/GenBank/DDBJ whole genome shotgun (WGS) entry which is preliminary data.</text>
</comment>
<dbReference type="InterPro" id="IPR050882">
    <property type="entry name" value="Prepilin_peptidase/N-MTase"/>
</dbReference>
<reference evidence="5" key="1">
    <citation type="journal article" date="2019" name="Int. J. Syst. Evol. Microbiol.">
        <title>The Global Catalogue of Microorganisms (GCM) 10K type strain sequencing project: providing services to taxonomists for standard genome sequencing and annotation.</title>
        <authorList>
            <consortium name="The Broad Institute Genomics Platform"/>
            <consortium name="The Broad Institute Genome Sequencing Center for Infectious Disease"/>
            <person name="Wu L."/>
            <person name="Ma J."/>
        </authorList>
    </citation>
    <scope>NUCLEOTIDE SEQUENCE [LARGE SCALE GENOMIC DNA]</scope>
    <source>
        <strain evidence="5">JCM 17979</strain>
    </source>
</reference>
<comment type="similarity">
    <text evidence="1">Belongs to the peptidase A24 family.</text>
</comment>
<name>A0ABP9AQC6_9PSEU</name>
<keyword evidence="2" id="KW-0472">Membrane</keyword>
<dbReference type="Gene3D" id="1.20.120.1220">
    <property type="match status" value="1"/>
</dbReference>
<keyword evidence="2" id="KW-0812">Transmembrane</keyword>
<feature type="transmembrane region" description="Helical" evidence="2">
    <location>
        <begin position="34"/>
        <end position="52"/>
    </location>
</feature>
<dbReference type="InterPro" id="IPR000045">
    <property type="entry name" value="Prepilin_IV_endopep_pep"/>
</dbReference>
<evidence type="ECO:0000256" key="1">
    <source>
        <dbReference type="ARBA" id="ARBA00005801"/>
    </source>
</evidence>
<proteinExistence type="inferred from homology"/>
<organism evidence="4 5">
    <name type="scientific">Actinomycetospora chlora</name>
    <dbReference type="NCBI Taxonomy" id="663608"/>
    <lineage>
        <taxon>Bacteria</taxon>
        <taxon>Bacillati</taxon>
        <taxon>Actinomycetota</taxon>
        <taxon>Actinomycetes</taxon>
        <taxon>Pseudonocardiales</taxon>
        <taxon>Pseudonocardiaceae</taxon>
        <taxon>Actinomycetospora</taxon>
    </lineage>
</organism>
<keyword evidence="5" id="KW-1185">Reference proteome</keyword>
<evidence type="ECO:0000313" key="4">
    <source>
        <dbReference type="EMBL" id="GAA4784472.1"/>
    </source>
</evidence>
<dbReference type="PANTHER" id="PTHR30487:SF0">
    <property type="entry name" value="PREPILIN LEADER PEPTIDASE_N-METHYLTRANSFERASE-RELATED"/>
    <property type="match status" value="1"/>
</dbReference>
<gene>
    <name evidence="4" type="ORF">GCM10023200_17620</name>
</gene>
<accession>A0ABP9AQC6</accession>
<protein>
    <recommendedName>
        <fullName evidence="3">Prepilin type IV endopeptidase peptidase domain-containing protein</fullName>
    </recommendedName>
</protein>
<evidence type="ECO:0000313" key="5">
    <source>
        <dbReference type="Proteomes" id="UP001500928"/>
    </source>
</evidence>
<dbReference type="RefSeq" id="WP_345413129.1">
    <property type="nucleotide sequence ID" value="NZ_BAABHO010000011.1"/>
</dbReference>
<dbReference type="Proteomes" id="UP001500928">
    <property type="component" value="Unassembled WGS sequence"/>
</dbReference>
<feature type="transmembrane region" description="Helical" evidence="2">
    <location>
        <begin position="6"/>
        <end position="27"/>
    </location>
</feature>
<feature type="transmembrane region" description="Helical" evidence="2">
    <location>
        <begin position="97"/>
        <end position="130"/>
    </location>
</feature>